<dbReference type="PANTHER" id="PTHR10900">
    <property type="entry name" value="PERIOSTIN-RELATED"/>
    <property type="match status" value="1"/>
</dbReference>
<reference evidence="3" key="2">
    <citation type="journal article" date="2022" name="Microb. Genom.">
        <title>A chromosome-scale genome assembly of the tomato pathogen Cladosporium fulvum reveals a compartmentalized genome architecture and the presence of a dispensable chromosome.</title>
        <authorList>
            <person name="Zaccaron A.Z."/>
            <person name="Chen L.H."/>
            <person name="Samaras A."/>
            <person name="Stergiopoulos I."/>
        </authorList>
    </citation>
    <scope>NUCLEOTIDE SEQUENCE</scope>
    <source>
        <strain evidence="3">Race5_Kim</strain>
    </source>
</reference>
<dbReference type="EMBL" id="CP090171">
    <property type="protein sequence ID" value="UJO21899.1"/>
    <property type="molecule type" value="Genomic_DNA"/>
</dbReference>
<dbReference type="SMART" id="SM00554">
    <property type="entry name" value="FAS1"/>
    <property type="match status" value="2"/>
</dbReference>
<evidence type="ECO:0000313" key="3">
    <source>
        <dbReference type="EMBL" id="UJO21899.1"/>
    </source>
</evidence>
<protein>
    <submittedName>
        <fullName evidence="3">Fasciclin-like arabinogalactan protein</fullName>
    </submittedName>
</protein>
<dbReference type="OrthoDB" id="286301at2759"/>
<dbReference type="PROSITE" id="PS50213">
    <property type="entry name" value="FAS1"/>
    <property type="match status" value="2"/>
</dbReference>
<accession>A0A9Q8PFY9</accession>
<name>A0A9Q8PFY9_PASFU</name>
<keyword evidence="1" id="KW-0732">Signal</keyword>
<dbReference type="GeneID" id="71989590"/>
<dbReference type="Proteomes" id="UP000756132">
    <property type="component" value="Chromosome 9"/>
</dbReference>
<evidence type="ECO:0000256" key="1">
    <source>
        <dbReference type="SAM" id="SignalP"/>
    </source>
</evidence>
<evidence type="ECO:0000259" key="2">
    <source>
        <dbReference type="PROSITE" id="PS50213"/>
    </source>
</evidence>
<dbReference type="PANTHER" id="PTHR10900:SF77">
    <property type="entry name" value="FI19380P1"/>
    <property type="match status" value="1"/>
</dbReference>
<organism evidence="3 4">
    <name type="scientific">Passalora fulva</name>
    <name type="common">Tomato leaf mold</name>
    <name type="synonym">Cladosporium fulvum</name>
    <dbReference type="NCBI Taxonomy" id="5499"/>
    <lineage>
        <taxon>Eukaryota</taxon>
        <taxon>Fungi</taxon>
        <taxon>Dikarya</taxon>
        <taxon>Ascomycota</taxon>
        <taxon>Pezizomycotina</taxon>
        <taxon>Dothideomycetes</taxon>
        <taxon>Dothideomycetidae</taxon>
        <taxon>Mycosphaerellales</taxon>
        <taxon>Mycosphaerellaceae</taxon>
        <taxon>Fulvia</taxon>
    </lineage>
</organism>
<feature type="domain" description="FAS1" evidence="2">
    <location>
        <begin position="18"/>
        <end position="174"/>
    </location>
</feature>
<sequence length="416" mass="42660">MRSPLLHALLPAALVSAQADLLALLQSQPDLSTLTDLLSIADLADALAQATNITIIAPTNEAFQNVDPNIPEGVAVANRNVTSVTALLSNHVFRGLYPAASVGEVPNFVQSLLTPDFVNDQQPFTNFTGGQYIGIVKNGADVEVLSGEFAVSKVVEADIPLGENIIIHKVDTALAFGAPLQLFTARAGYTALNGALEAVDNLGLQLGLTDDGGTAIGVSDLTVFVPMNEAFQLIGSEVLSYHVISENVIFSPSISNATVPSLQGSDLQLTVTDDGAVFVNGAKVVIPNVILFNGVAHVIDGVLNPLAPPLERASLDASATTSDRVAFADATRVEALPFTSFTFAMDSQPETILAIYSTGLAVAPANAAATSTAANMDPTRATASGTAAAYTGAADVAKLARGMLAGVVGGAIAVAL</sequence>
<dbReference type="InterPro" id="IPR050904">
    <property type="entry name" value="Adhesion/Biosynth-related"/>
</dbReference>
<dbReference type="KEGG" id="ffu:CLAFUR5_09712"/>
<feature type="domain" description="FAS1" evidence="2">
    <location>
        <begin position="176"/>
        <end position="303"/>
    </location>
</feature>
<dbReference type="RefSeq" id="XP_047766265.1">
    <property type="nucleotide sequence ID" value="XM_047908860.1"/>
</dbReference>
<proteinExistence type="predicted"/>
<dbReference type="AlphaFoldDB" id="A0A9Q8PFY9"/>
<gene>
    <name evidence="3" type="ORF">CLAFUR5_09712</name>
</gene>
<dbReference type="InterPro" id="IPR036378">
    <property type="entry name" value="FAS1_dom_sf"/>
</dbReference>
<feature type="signal peptide" evidence="1">
    <location>
        <begin position="1"/>
        <end position="19"/>
    </location>
</feature>
<keyword evidence="4" id="KW-1185">Reference proteome</keyword>
<dbReference type="InterPro" id="IPR000782">
    <property type="entry name" value="FAS1_domain"/>
</dbReference>
<dbReference type="SUPFAM" id="SSF82153">
    <property type="entry name" value="FAS1 domain"/>
    <property type="match status" value="2"/>
</dbReference>
<evidence type="ECO:0000313" key="4">
    <source>
        <dbReference type="Proteomes" id="UP000756132"/>
    </source>
</evidence>
<dbReference type="Pfam" id="PF02469">
    <property type="entry name" value="Fasciclin"/>
    <property type="match status" value="2"/>
</dbReference>
<reference evidence="3" key="1">
    <citation type="submission" date="2021-12" db="EMBL/GenBank/DDBJ databases">
        <authorList>
            <person name="Zaccaron A."/>
            <person name="Stergiopoulos I."/>
        </authorList>
    </citation>
    <scope>NUCLEOTIDE SEQUENCE</scope>
    <source>
        <strain evidence="3">Race5_Kim</strain>
    </source>
</reference>
<feature type="chain" id="PRO_5040393652" evidence="1">
    <location>
        <begin position="20"/>
        <end position="416"/>
    </location>
</feature>
<dbReference type="Gene3D" id="2.30.180.10">
    <property type="entry name" value="FAS1 domain"/>
    <property type="match status" value="2"/>
</dbReference>